<protein>
    <recommendedName>
        <fullName evidence="4">FlgN protein</fullName>
    </recommendedName>
</protein>
<keyword evidence="3" id="KW-1185">Reference proteome</keyword>
<dbReference type="STRING" id="1447782.SAMN05444417_2694"/>
<evidence type="ECO:0000313" key="3">
    <source>
        <dbReference type="Proteomes" id="UP000184292"/>
    </source>
</evidence>
<accession>A0A1M6G5C7</accession>
<reference evidence="2 3" key="1">
    <citation type="submission" date="2016-11" db="EMBL/GenBank/DDBJ databases">
        <authorList>
            <person name="Jaros S."/>
            <person name="Januszkiewicz K."/>
            <person name="Wedrychowicz H."/>
        </authorList>
    </citation>
    <scope>NUCLEOTIDE SEQUENCE [LARGE SCALE GENOMIC DNA]</scope>
    <source>
        <strain evidence="2 3">DSM 100565</strain>
    </source>
</reference>
<dbReference type="EMBL" id="FQYO01000004">
    <property type="protein sequence ID" value="SHJ05196.1"/>
    <property type="molecule type" value="Genomic_DNA"/>
</dbReference>
<evidence type="ECO:0000313" key="2">
    <source>
        <dbReference type="EMBL" id="SHJ05196.1"/>
    </source>
</evidence>
<evidence type="ECO:0000256" key="1">
    <source>
        <dbReference type="SAM" id="MobiDB-lite"/>
    </source>
</evidence>
<name>A0A1M6G5C7_9RHOB</name>
<organism evidence="2 3">
    <name type="scientific">Wenxinia saemankumensis</name>
    <dbReference type="NCBI Taxonomy" id="1447782"/>
    <lineage>
        <taxon>Bacteria</taxon>
        <taxon>Pseudomonadati</taxon>
        <taxon>Pseudomonadota</taxon>
        <taxon>Alphaproteobacteria</taxon>
        <taxon>Rhodobacterales</taxon>
        <taxon>Roseobacteraceae</taxon>
        <taxon>Wenxinia</taxon>
    </lineage>
</organism>
<gene>
    <name evidence="2" type="ORF">SAMN05444417_2694</name>
</gene>
<feature type="region of interest" description="Disordered" evidence="1">
    <location>
        <begin position="88"/>
        <end position="113"/>
    </location>
</feature>
<dbReference type="AlphaFoldDB" id="A0A1M6G5C7"/>
<sequence length="113" mass="12226">MSVRPPDPGILRRLAEEERALLRDGEYAGLSRIAAARAALLRSGTGMSPAMLDELRDDLDRTRALLRAAMDGLRDGAARNDARHRAGARLDTYGADGSGRSVSLGVNRLERRA</sequence>
<dbReference type="RefSeq" id="WP_073331528.1">
    <property type="nucleotide sequence ID" value="NZ_FQYO01000004.1"/>
</dbReference>
<dbReference type="Proteomes" id="UP000184292">
    <property type="component" value="Unassembled WGS sequence"/>
</dbReference>
<proteinExistence type="predicted"/>
<evidence type="ECO:0008006" key="4">
    <source>
        <dbReference type="Google" id="ProtNLM"/>
    </source>
</evidence>